<gene>
    <name evidence="3" type="ORF">EDC27_0333</name>
</gene>
<comment type="caution">
    <text evidence="3">The sequence shown here is derived from an EMBL/GenBank/DDBJ whole genome shotgun (WGS) entry which is preliminary data.</text>
</comment>
<dbReference type="RefSeq" id="WP_123288875.1">
    <property type="nucleotide sequence ID" value="NZ_RJVA01000009.1"/>
</dbReference>
<dbReference type="InterPro" id="IPR052723">
    <property type="entry name" value="Acyl-CoA_thioesterase_PaaI"/>
</dbReference>
<evidence type="ECO:0000259" key="2">
    <source>
        <dbReference type="Pfam" id="PF03061"/>
    </source>
</evidence>
<evidence type="ECO:0000313" key="3">
    <source>
        <dbReference type="EMBL" id="ROR03078.1"/>
    </source>
</evidence>
<dbReference type="NCBIfam" id="TIGR00369">
    <property type="entry name" value="unchar_dom_1"/>
    <property type="match status" value="1"/>
</dbReference>
<dbReference type="PANTHER" id="PTHR42856:SF1">
    <property type="entry name" value="ACYL-COENZYME A THIOESTERASE PAAI"/>
    <property type="match status" value="1"/>
</dbReference>
<proteinExistence type="predicted"/>
<keyword evidence="1" id="KW-0378">Hydrolase</keyword>
<dbReference type="SUPFAM" id="SSF54637">
    <property type="entry name" value="Thioesterase/thiol ester dehydrase-isomerase"/>
    <property type="match status" value="1"/>
</dbReference>
<reference evidence="3 4" key="1">
    <citation type="submission" date="2018-11" db="EMBL/GenBank/DDBJ databases">
        <title>Genomic Encyclopedia of Type Strains, Phase IV (KMG-IV): sequencing the most valuable type-strain genomes for metagenomic binning, comparative biology and taxonomic classification.</title>
        <authorList>
            <person name="Goeker M."/>
        </authorList>
    </citation>
    <scope>NUCLEOTIDE SEQUENCE [LARGE SCALE GENOMIC DNA]</scope>
    <source>
        <strain evidence="3 4">DSM 22027</strain>
    </source>
</reference>
<feature type="domain" description="Thioesterase" evidence="2">
    <location>
        <begin position="48"/>
        <end position="122"/>
    </location>
</feature>
<keyword evidence="4" id="KW-1185">Reference proteome</keyword>
<dbReference type="GO" id="GO:0016289">
    <property type="term" value="F:acyl-CoA hydrolase activity"/>
    <property type="evidence" value="ECO:0007669"/>
    <property type="project" value="UniProtKB-ARBA"/>
</dbReference>
<evidence type="ECO:0000313" key="4">
    <source>
        <dbReference type="Proteomes" id="UP000276223"/>
    </source>
</evidence>
<name>A0A3N1VPV3_9BACT</name>
<dbReference type="PANTHER" id="PTHR42856">
    <property type="entry name" value="ACYL-COENZYME A THIOESTERASE PAAI"/>
    <property type="match status" value="1"/>
</dbReference>
<dbReference type="InterPro" id="IPR029069">
    <property type="entry name" value="HotDog_dom_sf"/>
</dbReference>
<dbReference type="OrthoDB" id="32575at2"/>
<dbReference type="Pfam" id="PF03061">
    <property type="entry name" value="4HBT"/>
    <property type="match status" value="1"/>
</dbReference>
<sequence>MDDAVRAFLTEKVAQEPYARHLGLRLVAMDTGYALVEMDFDENKQNIHGLAHGGAVFSLIDEAFEIASNSHGIMAVALNMNVTYMASPRLGTTLRAEATEVHRTVRTASYQIRVTDADGTLIAMCQALVYRKKDKAFAATTSPMAKEDVAAGEGALST</sequence>
<dbReference type="Gene3D" id="3.10.129.10">
    <property type="entry name" value="Hotdog Thioesterase"/>
    <property type="match status" value="1"/>
</dbReference>
<dbReference type="EMBL" id="RJVA01000009">
    <property type="protein sequence ID" value="ROR03078.1"/>
    <property type="molecule type" value="Genomic_DNA"/>
</dbReference>
<accession>A0A3N1VPV3</accession>
<dbReference type="Proteomes" id="UP000276223">
    <property type="component" value="Unassembled WGS sequence"/>
</dbReference>
<protein>
    <submittedName>
        <fullName evidence="3">Acyl-CoA thioesterase</fullName>
    </submittedName>
</protein>
<dbReference type="InterPro" id="IPR006683">
    <property type="entry name" value="Thioestr_dom"/>
</dbReference>
<dbReference type="CDD" id="cd03443">
    <property type="entry name" value="PaaI_thioesterase"/>
    <property type="match status" value="1"/>
</dbReference>
<organism evidence="3 4">
    <name type="scientific">Desulfosoma caldarium</name>
    <dbReference type="NCBI Taxonomy" id="610254"/>
    <lineage>
        <taxon>Bacteria</taxon>
        <taxon>Pseudomonadati</taxon>
        <taxon>Thermodesulfobacteriota</taxon>
        <taxon>Syntrophobacteria</taxon>
        <taxon>Syntrophobacterales</taxon>
        <taxon>Syntrophobacteraceae</taxon>
        <taxon>Desulfosoma</taxon>
    </lineage>
</organism>
<dbReference type="InterPro" id="IPR003736">
    <property type="entry name" value="PAAI_dom"/>
</dbReference>
<dbReference type="AlphaFoldDB" id="A0A3N1VPV3"/>
<evidence type="ECO:0000256" key="1">
    <source>
        <dbReference type="ARBA" id="ARBA00022801"/>
    </source>
</evidence>